<evidence type="ECO:0000256" key="10">
    <source>
        <dbReference type="HAMAP-Rule" id="MF_01470"/>
    </source>
</evidence>
<dbReference type="NCBIfam" id="TIGR00287">
    <property type="entry name" value="cas1"/>
    <property type="match status" value="1"/>
</dbReference>
<dbReference type="InterPro" id="IPR050646">
    <property type="entry name" value="Cas1"/>
</dbReference>
<evidence type="ECO:0000256" key="2">
    <source>
        <dbReference type="ARBA" id="ARBA00022723"/>
    </source>
</evidence>
<name>A0A0S4PWG3_9HELI</name>
<comment type="similarity">
    <text evidence="10">Belongs to the CRISPR-associated endonuclease Cas1 family.</text>
</comment>
<organism evidence="11 14">
    <name type="scientific">Helicobacter typhlonius</name>
    <dbReference type="NCBI Taxonomy" id="76936"/>
    <lineage>
        <taxon>Bacteria</taxon>
        <taxon>Pseudomonadati</taxon>
        <taxon>Campylobacterota</taxon>
        <taxon>Epsilonproteobacteria</taxon>
        <taxon>Campylobacterales</taxon>
        <taxon>Helicobacteraceae</taxon>
        <taxon>Helicobacter</taxon>
    </lineage>
</organism>
<keyword evidence="5 10" id="KW-0460">Magnesium</keyword>
<keyword evidence="13" id="KW-1185">Reference proteome</keyword>
<dbReference type="InterPro" id="IPR019855">
    <property type="entry name" value="CRISPR-assoc_Cas1_NMENI"/>
</dbReference>
<dbReference type="AlphaFoldDB" id="A0A0S4PWG3"/>
<evidence type="ECO:0000313" key="14">
    <source>
        <dbReference type="Proteomes" id="UP000064525"/>
    </source>
</evidence>
<dbReference type="GO" id="GO:0004520">
    <property type="term" value="F:DNA endonuclease activity"/>
    <property type="evidence" value="ECO:0007669"/>
    <property type="project" value="InterPro"/>
</dbReference>
<dbReference type="RefSeq" id="WP_064504568.1">
    <property type="nucleotide sequence ID" value="NZ_CAOMNX010000030.1"/>
</dbReference>
<evidence type="ECO:0000256" key="6">
    <source>
        <dbReference type="ARBA" id="ARBA00023118"/>
    </source>
</evidence>
<reference evidence="12 13" key="1">
    <citation type="journal article" date="2014" name="Genome Announc.">
        <title>Draft genome sequences of eight enterohepatic helicobacter species isolated from both laboratory and wild rodents.</title>
        <authorList>
            <person name="Sheh A."/>
            <person name="Shen Z."/>
            <person name="Fox J.G."/>
        </authorList>
    </citation>
    <scope>NUCLEOTIDE SEQUENCE [LARGE SCALE GENOMIC DNA]</scope>
    <source>
        <strain evidence="12 13">MIT 98-6810</strain>
    </source>
</reference>
<comment type="cofactor">
    <cofactor evidence="10">
        <name>Mg(2+)</name>
        <dbReference type="ChEBI" id="CHEBI:18420"/>
    </cofactor>
    <cofactor evidence="10">
        <name>Mn(2+)</name>
        <dbReference type="ChEBI" id="CHEBI:29035"/>
    </cofactor>
</comment>
<keyword evidence="7 10" id="KW-0238">DNA-binding</keyword>
<dbReference type="GO" id="GO:0046872">
    <property type="term" value="F:metal ion binding"/>
    <property type="evidence" value="ECO:0007669"/>
    <property type="project" value="UniProtKB-UniRule"/>
</dbReference>
<evidence type="ECO:0000256" key="3">
    <source>
        <dbReference type="ARBA" id="ARBA00022759"/>
    </source>
</evidence>
<dbReference type="GeneID" id="78151909"/>
<comment type="subunit">
    <text evidence="9 10">Homodimer, forms a heterotetramer with a Cas2 homodimer.</text>
</comment>
<dbReference type="EMBL" id="JRPF02000002">
    <property type="protein sequence ID" value="TLD79282.1"/>
    <property type="molecule type" value="Genomic_DNA"/>
</dbReference>
<feature type="binding site" evidence="10">
    <location>
        <position position="151"/>
    </location>
    <ligand>
        <name>Mn(2+)</name>
        <dbReference type="ChEBI" id="CHEBI:29035"/>
    </ligand>
</feature>
<dbReference type="EMBL" id="LN907858">
    <property type="protein sequence ID" value="CUU40648.1"/>
    <property type="molecule type" value="Genomic_DNA"/>
</dbReference>
<dbReference type="PATRIC" id="fig|76936.10.peg.1722"/>
<dbReference type="Gene3D" id="1.20.120.920">
    <property type="entry name" value="CRISPR-associated endonuclease Cas1, C-terminal domain"/>
    <property type="match status" value="1"/>
</dbReference>
<proteinExistence type="inferred from homology"/>
<keyword evidence="2 10" id="KW-0479">Metal-binding</keyword>
<dbReference type="GO" id="GO:0003677">
    <property type="term" value="F:DNA binding"/>
    <property type="evidence" value="ECO:0007669"/>
    <property type="project" value="UniProtKB-KW"/>
</dbReference>
<evidence type="ECO:0000256" key="4">
    <source>
        <dbReference type="ARBA" id="ARBA00022801"/>
    </source>
</evidence>
<evidence type="ECO:0000256" key="1">
    <source>
        <dbReference type="ARBA" id="ARBA00022722"/>
    </source>
</evidence>
<dbReference type="GO" id="GO:0051607">
    <property type="term" value="P:defense response to virus"/>
    <property type="evidence" value="ECO:0007669"/>
    <property type="project" value="UniProtKB-UniRule"/>
</dbReference>
<gene>
    <name evidence="10 12" type="primary">cas1</name>
    <name evidence="11" type="ORF">BN2458_PEG1765</name>
    <name evidence="12" type="ORF">LS75_003060</name>
</gene>
<feature type="binding site" evidence="10">
    <location>
        <position position="229"/>
    </location>
    <ligand>
        <name>Mn(2+)</name>
        <dbReference type="ChEBI" id="CHEBI:29035"/>
    </ligand>
</feature>
<keyword evidence="3 10" id="KW-0255">Endonuclease</keyword>
<dbReference type="GO" id="GO:0043571">
    <property type="term" value="P:maintenance of CRISPR repeat elements"/>
    <property type="evidence" value="ECO:0007669"/>
    <property type="project" value="UniProtKB-UniRule"/>
</dbReference>
<comment type="function">
    <text evidence="10">CRISPR (clustered regularly interspaced short palindromic repeat), is an adaptive immune system that provides protection against mobile genetic elements (viruses, transposable elements and conjugative plasmids). CRISPR clusters contain spacers, sequences complementary to antecedent mobile elements, and target invading nucleic acids. CRISPR clusters are transcribed and processed into CRISPR RNA (crRNA). Acts as a dsDNA endonuclease. Involved in the integration of spacer DNA into the CRISPR cassette.</text>
</comment>
<evidence type="ECO:0000313" key="13">
    <source>
        <dbReference type="Proteomes" id="UP000029925"/>
    </source>
</evidence>
<dbReference type="NCBIfam" id="TIGR03639">
    <property type="entry name" value="cas1_NMENI"/>
    <property type="match status" value="1"/>
</dbReference>
<feature type="binding site" evidence="10">
    <location>
        <position position="214"/>
    </location>
    <ligand>
        <name>Mn(2+)</name>
        <dbReference type="ChEBI" id="CHEBI:29035"/>
    </ligand>
</feature>
<dbReference type="EC" id="3.1.-.-" evidence="10"/>
<dbReference type="STRING" id="76936.BN2458_PEG1765"/>
<evidence type="ECO:0000256" key="8">
    <source>
        <dbReference type="ARBA" id="ARBA00023211"/>
    </source>
</evidence>
<keyword evidence="1 10" id="KW-0540">Nuclease</keyword>
<dbReference type="Proteomes" id="UP000064525">
    <property type="component" value="Chromosome I"/>
</dbReference>
<dbReference type="HAMAP" id="MF_01470">
    <property type="entry name" value="Cas1"/>
    <property type="match status" value="1"/>
</dbReference>
<dbReference type="Pfam" id="PF01867">
    <property type="entry name" value="Cas_Cas1"/>
    <property type="match status" value="1"/>
</dbReference>
<dbReference type="InterPro" id="IPR002729">
    <property type="entry name" value="CRISPR-assoc_Cas1"/>
</dbReference>
<evidence type="ECO:0000256" key="9">
    <source>
        <dbReference type="ARBA" id="ARBA00038592"/>
    </source>
</evidence>
<keyword evidence="8 10" id="KW-0464">Manganese</keyword>
<reference evidence="14" key="2">
    <citation type="submission" date="2015-11" db="EMBL/GenBank/DDBJ databases">
        <authorList>
            <person name="Anvar S.Y."/>
        </authorList>
    </citation>
    <scope>NUCLEOTIDE SEQUENCE [LARGE SCALE GENOMIC DNA]</scope>
</reference>
<reference evidence="11" key="3">
    <citation type="submission" date="2015-11" db="EMBL/GenBank/DDBJ databases">
        <authorList>
            <person name="Zhang Y."/>
            <person name="Guo Z."/>
        </authorList>
    </citation>
    <scope>NUCLEOTIDE SEQUENCE</scope>
    <source>
        <strain evidence="11">1</strain>
    </source>
</reference>
<dbReference type="KEGG" id="hty:BN2458_PEG1765"/>
<dbReference type="PANTHER" id="PTHR34353">
    <property type="entry name" value="CRISPR-ASSOCIATED ENDONUCLEASE CAS1 1"/>
    <property type="match status" value="1"/>
</dbReference>
<accession>A0A0S4PWG3</accession>
<evidence type="ECO:0000256" key="5">
    <source>
        <dbReference type="ARBA" id="ARBA00022842"/>
    </source>
</evidence>
<dbReference type="GO" id="GO:0016787">
    <property type="term" value="F:hydrolase activity"/>
    <property type="evidence" value="ECO:0007669"/>
    <property type="project" value="UniProtKB-KW"/>
</dbReference>
<dbReference type="PANTHER" id="PTHR34353:SF2">
    <property type="entry name" value="CRISPR-ASSOCIATED ENDONUCLEASE CAS1 1"/>
    <property type="match status" value="1"/>
</dbReference>
<evidence type="ECO:0000313" key="12">
    <source>
        <dbReference type="EMBL" id="TLD79282.1"/>
    </source>
</evidence>
<dbReference type="OrthoDB" id="5366084at2"/>
<protein>
    <recommendedName>
        <fullName evidence="10">CRISPR-associated endonuclease Cas1</fullName>
        <ecNumber evidence="10">3.1.-.-</ecNumber>
    </recommendedName>
</protein>
<sequence length="321" mass="36140">MFDSAFRTLFLSTPARLSLEDRHLCITQKNKESVKIPLVDILCVMLESHQITLTNALLNAFALHKIVVFTCDESHLPSGLFMPFLGHFRSFSVLQSQINLSKQRKAILWQQIIKAKIHNQALLLKMQNKKEYKELESLAKSVNLGDSNNNEAKAAAIYFKALFGKNFSRKVQIFEDSKMGTINAALNYAYALTRGIIARSLCVSGLNPALGINHKNQFNAFNLADDLIEPYRIFADSVVVQMVEVGELEESLSLQNRARLVDILQSAVIVENKLYPLTRAGVVSVQSVVKCLERENFKLKLPLFCEEKSNGRKIYESASDV</sequence>
<evidence type="ECO:0000313" key="11">
    <source>
        <dbReference type="EMBL" id="CUU40648.1"/>
    </source>
</evidence>
<evidence type="ECO:0000256" key="7">
    <source>
        <dbReference type="ARBA" id="ARBA00023125"/>
    </source>
</evidence>
<dbReference type="Proteomes" id="UP000029925">
    <property type="component" value="Unassembled WGS sequence"/>
</dbReference>
<keyword evidence="6 10" id="KW-0051">Antiviral defense</keyword>
<dbReference type="InterPro" id="IPR042206">
    <property type="entry name" value="CRISPR-assoc_Cas1_C"/>
</dbReference>
<keyword evidence="4 10" id="KW-0378">Hydrolase</keyword>